<name>A0A9Q9ILU4_9ACTN</name>
<proteinExistence type="predicted"/>
<feature type="transmembrane region" description="Helical" evidence="1">
    <location>
        <begin position="37"/>
        <end position="55"/>
    </location>
</feature>
<evidence type="ECO:0008006" key="4">
    <source>
        <dbReference type="Google" id="ProtNLM"/>
    </source>
</evidence>
<keyword evidence="1" id="KW-0472">Membrane</keyword>
<dbReference type="RefSeq" id="WP_033363453.1">
    <property type="nucleotide sequence ID" value="NZ_CP073767.1"/>
</dbReference>
<keyword evidence="1" id="KW-1133">Transmembrane helix</keyword>
<dbReference type="Proteomes" id="UP001058003">
    <property type="component" value="Chromosome"/>
</dbReference>
<reference evidence="2" key="1">
    <citation type="submission" date="2021-04" db="EMBL/GenBank/DDBJ databases">
        <title>Dactylosporangium aurantiacum NRRL B-8018 full assembly.</title>
        <authorList>
            <person name="Hartkoorn R.C."/>
            <person name="Beaudoing E."/>
            <person name="Hot D."/>
        </authorList>
    </citation>
    <scope>NUCLEOTIDE SEQUENCE</scope>
    <source>
        <strain evidence="2">NRRL B-8018</strain>
    </source>
</reference>
<evidence type="ECO:0000313" key="3">
    <source>
        <dbReference type="Proteomes" id="UP001058003"/>
    </source>
</evidence>
<dbReference type="KEGG" id="daur:Daura_03240"/>
<protein>
    <recommendedName>
        <fullName evidence="4">DUF2530 domain-containing protein</fullName>
    </recommendedName>
</protein>
<evidence type="ECO:0000313" key="2">
    <source>
        <dbReference type="EMBL" id="UWZ55290.1"/>
    </source>
</evidence>
<accession>A0A9Q9ILU4</accession>
<sequence length="70" mass="7575">MRSFNSGTAGTLMMLIGVLLAASSIWTAITRADWPRALPSILIGLSLTAVGYSLFARSRRTRHDAHGDED</sequence>
<feature type="transmembrane region" description="Helical" evidence="1">
    <location>
        <begin position="12"/>
        <end position="31"/>
    </location>
</feature>
<organism evidence="2 3">
    <name type="scientific">Dactylosporangium aurantiacum</name>
    <dbReference type="NCBI Taxonomy" id="35754"/>
    <lineage>
        <taxon>Bacteria</taxon>
        <taxon>Bacillati</taxon>
        <taxon>Actinomycetota</taxon>
        <taxon>Actinomycetes</taxon>
        <taxon>Micromonosporales</taxon>
        <taxon>Micromonosporaceae</taxon>
        <taxon>Dactylosporangium</taxon>
    </lineage>
</organism>
<gene>
    <name evidence="2" type="ORF">Daura_03240</name>
</gene>
<dbReference type="AlphaFoldDB" id="A0A9Q9ILU4"/>
<keyword evidence="3" id="KW-1185">Reference proteome</keyword>
<keyword evidence="1" id="KW-0812">Transmembrane</keyword>
<evidence type="ECO:0000256" key="1">
    <source>
        <dbReference type="SAM" id="Phobius"/>
    </source>
</evidence>
<dbReference type="EMBL" id="CP073767">
    <property type="protein sequence ID" value="UWZ55290.1"/>
    <property type="molecule type" value="Genomic_DNA"/>
</dbReference>